<feature type="region of interest" description="Disordered" evidence="1">
    <location>
        <begin position="860"/>
        <end position="985"/>
    </location>
</feature>
<feature type="region of interest" description="Disordered" evidence="1">
    <location>
        <begin position="721"/>
        <end position="743"/>
    </location>
</feature>
<feature type="compositionally biased region" description="Basic residues" evidence="1">
    <location>
        <begin position="38"/>
        <end position="49"/>
    </location>
</feature>
<feature type="region of interest" description="Disordered" evidence="1">
    <location>
        <begin position="1049"/>
        <end position="1090"/>
    </location>
</feature>
<reference evidence="2 3" key="1">
    <citation type="submission" date="2023-11" db="EMBL/GenBank/DDBJ databases">
        <authorList>
            <person name="Okamura Y."/>
        </authorList>
    </citation>
    <scope>NUCLEOTIDE SEQUENCE [LARGE SCALE GENOMIC DNA]</scope>
</reference>
<feature type="compositionally biased region" description="Acidic residues" evidence="1">
    <location>
        <begin position="1023"/>
        <end position="1034"/>
    </location>
</feature>
<feature type="compositionally biased region" description="Polar residues" evidence="1">
    <location>
        <begin position="344"/>
        <end position="355"/>
    </location>
</feature>
<accession>A0AAV1JMB3</accession>
<protein>
    <submittedName>
        <fullName evidence="2">Uncharacterized protein</fullName>
    </submittedName>
</protein>
<comment type="caution">
    <text evidence="2">The sequence shown here is derived from an EMBL/GenBank/DDBJ whole genome shotgun (WGS) entry which is preliminary data.</text>
</comment>
<evidence type="ECO:0000313" key="2">
    <source>
        <dbReference type="EMBL" id="CAK1550638.1"/>
    </source>
</evidence>
<gene>
    <name evidence="2" type="ORF">LNINA_LOCUS9853</name>
</gene>
<feature type="compositionally biased region" description="Polar residues" evidence="1">
    <location>
        <begin position="860"/>
        <end position="869"/>
    </location>
</feature>
<dbReference type="EMBL" id="CAVLEF010000083">
    <property type="protein sequence ID" value="CAK1550638.1"/>
    <property type="molecule type" value="Genomic_DNA"/>
</dbReference>
<feature type="compositionally biased region" description="Low complexity" evidence="1">
    <location>
        <begin position="50"/>
        <end position="60"/>
    </location>
</feature>
<feature type="compositionally biased region" description="Basic and acidic residues" evidence="1">
    <location>
        <begin position="1066"/>
        <end position="1079"/>
    </location>
</feature>
<feature type="compositionally biased region" description="Acidic residues" evidence="1">
    <location>
        <begin position="1049"/>
        <end position="1065"/>
    </location>
</feature>
<feature type="region of interest" description="Disordered" evidence="1">
    <location>
        <begin position="998"/>
        <end position="1037"/>
    </location>
</feature>
<feature type="compositionally biased region" description="Acidic residues" evidence="1">
    <location>
        <begin position="948"/>
        <end position="985"/>
    </location>
</feature>
<sequence length="1307" mass="148903">MQMRETNVKFYLVGNVVANTMSNTRIPSPARSHTGMTPRKHKSLIRRSRSVASPRSTSSTPLTTIIQDAFQMSPLPQRKSILPDDTDVQVPLRKSWWKNLDENSRDMTELLQNADPPEANIVCDDVEMEPPSQDQNFSIDIPDSSDGESINSIIIPQRKLFPYKDTTKQKYIENYKQIIQLDKTKASKSSTELEQDINIAPRSLFNQVKQKNTMKPIFPSSLLNKMCASSALETSVELPMEAKTRNLFGNKPSNKRKSTFINVVVSDNEDESNHSQLKVFDFKRKSIPKPGRISMNSLHSSVFDNIEEDWDHLPSSTMIGQHSEDESTPKRRKSSSVSQEKRNNSMNKENSMDNTLVDNESDIEQQQSKTQVQKSYQEETLKNTSENFINNQNYIEHNKVTNKDRSDITLNTSKSKQHNSKVMPEDNVPVAKENSEVIEKQTTINNGCEKILDLHKNIGNKTDDKSLINEFSNVNSQELNKDENISCHNQVDVDLRKEKHESSGQSILRNNVNTSKNERRMNNSITEFTKDISMQSITKKQNNYIETHSSSNLLNEQNIVEQQREESGEFMMNAILESENESEVETRQSDIDSEPEIEEEQDESERSMIEHETEIDQSVSGTQQEDSSCDQQESDIELDIAEHIENSNNANKSKTDEHRKSFNSLHNTKTNETLTHPETVLNCKKDEVLVEASFVAERRNTSIRKTKSVIINRESLQESTRLSEDAIDSSANNSGWDSHRTTRKTLRQTFGKDFTPRKSLRTLVMEKSAKKQSNVLENAMDTSEVSVNTDQNARAAKSIGRDNLVDVFETNNFDAGVDNNLTERAKNQSNVADMANNTQEQVLQNNQANTSREVLNEISKGNSNISDSNHNSKNDKTSNQSNSNVSDEMVSLSENNESKQSVNEENIDSNIDYEQDKSNLNNSQGSVTETNNKNESARDVNEEAVETHDEDEQDNNDEELVETNDEDANEVTLESEDEGANQENDDEVEMLENIENDNVSHQEDDDHNISYDSDDAQGRNNESEIEAESNNCEDSENHDNAEMVQTYENDDVDDSNDSENDSDHEDVERNPLHDNKEISKMPQANSTEYPMFESMAEPTLSAGKSRKKKQSTQQILEEIKAQNMERKRKIDATLDNWLKTSSKPQNTNYFKAPQKPAVRIAKQSKPKAKPKSNLVFSLPDEFHADLKYKPPKRYQPKNASWATKRLYSFLETKLEPKYDFKARVRAEKLVETIYDFTMEIRRVGVAPAPSVAKLKHEMARLNVATTHFDFYEFIKSFMPKDVRNKVVPSLINNIALPKPSVYASIID</sequence>
<feature type="compositionally biased region" description="Basic and acidic residues" evidence="1">
    <location>
        <begin position="604"/>
        <end position="614"/>
    </location>
</feature>
<evidence type="ECO:0000313" key="3">
    <source>
        <dbReference type="Proteomes" id="UP001497472"/>
    </source>
</evidence>
<feature type="compositionally biased region" description="Basic and acidic residues" evidence="1">
    <location>
        <begin position="998"/>
        <end position="1009"/>
    </location>
</feature>
<proteinExistence type="predicted"/>
<feature type="compositionally biased region" description="Basic and acidic residues" evidence="1">
    <location>
        <begin position="935"/>
        <end position="947"/>
    </location>
</feature>
<dbReference type="Proteomes" id="UP001497472">
    <property type="component" value="Unassembled WGS sequence"/>
</dbReference>
<feature type="compositionally biased region" description="Polar residues" evidence="1">
    <location>
        <begin position="877"/>
        <end position="904"/>
    </location>
</feature>
<organism evidence="2 3">
    <name type="scientific">Leptosia nina</name>
    <dbReference type="NCBI Taxonomy" id="320188"/>
    <lineage>
        <taxon>Eukaryota</taxon>
        <taxon>Metazoa</taxon>
        <taxon>Ecdysozoa</taxon>
        <taxon>Arthropoda</taxon>
        <taxon>Hexapoda</taxon>
        <taxon>Insecta</taxon>
        <taxon>Pterygota</taxon>
        <taxon>Neoptera</taxon>
        <taxon>Endopterygota</taxon>
        <taxon>Lepidoptera</taxon>
        <taxon>Glossata</taxon>
        <taxon>Ditrysia</taxon>
        <taxon>Papilionoidea</taxon>
        <taxon>Pieridae</taxon>
        <taxon>Pierinae</taxon>
        <taxon>Leptosia</taxon>
    </lineage>
</organism>
<feature type="region of interest" description="Disordered" evidence="1">
    <location>
        <begin position="313"/>
        <end position="355"/>
    </location>
</feature>
<feature type="compositionally biased region" description="Acidic residues" evidence="1">
    <location>
        <begin position="591"/>
        <end position="603"/>
    </location>
</feature>
<feature type="region of interest" description="Disordered" evidence="1">
    <location>
        <begin position="576"/>
        <end position="633"/>
    </location>
</feature>
<feature type="compositionally biased region" description="Polar residues" evidence="1">
    <location>
        <begin position="918"/>
        <end position="934"/>
    </location>
</feature>
<keyword evidence="3" id="KW-1185">Reference proteome</keyword>
<feature type="region of interest" description="Disordered" evidence="1">
    <location>
        <begin position="23"/>
        <end position="60"/>
    </location>
</feature>
<evidence type="ECO:0000256" key="1">
    <source>
        <dbReference type="SAM" id="MobiDB-lite"/>
    </source>
</evidence>
<name>A0AAV1JMB3_9NEOP</name>